<dbReference type="InterPro" id="IPR049215">
    <property type="entry name" value="DUF6809"/>
</dbReference>
<accession>A0ABD8AV64</accession>
<dbReference type="GeneID" id="93474685"/>
<name>A0ABD8AV64_PAEAM</name>
<proteinExistence type="predicted"/>
<organism evidence="1 2">
    <name type="scientific">Paenibacillus amylolyticus</name>
    <dbReference type="NCBI Taxonomy" id="1451"/>
    <lineage>
        <taxon>Bacteria</taxon>
        <taxon>Bacillati</taxon>
        <taxon>Bacillota</taxon>
        <taxon>Bacilli</taxon>
        <taxon>Bacillales</taxon>
        <taxon>Paenibacillaceae</taxon>
        <taxon>Paenibacillus</taxon>
    </lineage>
</organism>
<evidence type="ECO:0000313" key="1">
    <source>
        <dbReference type="EMBL" id="WWP21446.1"/>
    </source>
</evidence>
<dbReference type="Pfam" id="PF20648">
    <property type="entry name" value="DUF6809"/>
    <property type="match status" value="1"/>
</dbReference>
<sequence length="95" mass="11354">MKESLESLAEPLIRTRLELLYNNLSHTQPDYTQLSKESDQYFQNIRQALPEQLNQTLFLYEDTQLSMQTLLEREIYLQGFRDALQLMNELHINSF</sequence>
<evidence type="ECO:0000313" key="2">
    <source>
        <dbReference type="Proteomes" id="UP001364764"/>
    </source>
</evidence>
<dbReference type="Proteomes" id="UP001364764">
    <property type="component" value="Chromosome"/>
</dbReference>
<dbReference type="AlphaFoldDB" id="A0ABD8AV64"/>
<gene>
    <name evidence="1" type="ORF">V6668_04430</name>
</gene>
<protein>
    <submittedName>
        <fullName evidence="1">DUF6809 family protein</fullName>
    </submittedName>
</protein>
<dbReference type="RefSeq" id="WP_076253750.1">
    <property type="nucleotide sequence ID" value="NZ_CP145892.1"/>
</dbReference>
<dbReference type="EMBL" id="CP145892">
    <property type="protein sequence ID" value="WWP21446.1"/>
    <property type="molecule type" value="Genomic_DNA"/>
</dbReference>
<reference evidence="1 2" key="1">
    <citation type="submission" date="2024-02" db="EMBL/GenBank/DDBJ databases">
        <title>Complete sequences of two Paenibacillus sp. strains and one Lysinibacillus strain isolated from the environment on STAA medium highlight biotechnological potential.</title>
        <authorList>
            <person name="Attere S.A."/>
            <person name="Piche L.C."/>
            <person name="Intertaglia L."/>
            <person name="Lami R."/>
            <person name="Charette S.J."/>
            <person name="Vincent A.T."/>
        </authorList>
    </citation>
    <scope>NUCLEOTIDE SEQUENCE [LARGE SCALE GENOMIC DNA]</scope>
    <source>
        <strain evidence="1 2">Y5S-7</strain>
    </source>
</reference>